<dbReference type="Pfam" id="PF02597">
    <property type="entry name" value="ThiS"/>
    <property type="match status" value="1"/>
</dbReference>
<dbReference type="SUPFAM" id="SSF54285">
    <property type="entry name" value="MoaD/ThiS"/>
    <property type="match status" value="1"/>
</dbReference>
<accession>A0A1V9GW77</accession>
<dbReference type="NCBIfam" id="TIGR01683">
    <property type="entry name" value="thiS"/>
    <property type="match status" value="1"/>
</dbReference>
<reference evidence="1 2" key="2">
    <citation type="journal article" date="2017" name="Plant Pathol.">
        <title>Pathogenicity and virulence gene content of Xanthomonas strains infecting Araceae, formerly known as Xanthomonas axonopodis pv. dieffenbachiae.</title>
        <authorList>
            <person name="Constantin E.C."/>
            <person name="Haegeman A."/>
            <person name="Van Vaerenbergh J."/>
            <person name="Baeyen S."/>
            <person name="Van Malderghem C."/>
            <person name="Maes M."/>
            <person name="Cottyn B."/>
        </authorList>
    </citation>
    <scope>NUCLEOTIDE SEQUENCE [LARGE SCALE GENOMIC DNA]</scope>
    <source>
        <strain evidence="1 2">LMG 25940</strain>
    </source>
</reference>
<organism evidence="1 2">
    <name type="scientific">Xanthomonas phaseoli pv. dieffenbachiae</name>
    <dbReference type="NCBI Taxonomy" id="92828"/>
    <lineage>
        <taxon>Bacteria</taxon>
        <taxon>Pseudomonadati</taxon>
        <taxon>Pseudomonadota</taxon>
        <taxon>Gammaproteobacteria</taxon>
        <taxon>Lysobacterales</taxon>
        <taxon>Lysobacteraceae</taxon>
        <taxon>Xanthomonas</taxon>
    </lineage>
</organism>
<reference evidence="1 2" key="1">
    <citation type="journal article" date="2016" name="Plant Pathol.">
        <title>Genetic characterization of strains named as Xanthomonas axonopodis pv. dieffenbachiae leads to a taxonomic revision of the X. axonopodis species complex.</title>
        <authorList>
            <person name="Constantin E.C."/>
            <person name="Cleenwerck I."/>
            <person name="Maes M."/>
            <person name="Baeyen S."/>
            <person name="Van Malderghem C."/>
            <person name="De Vos P."/>
            <person name="Cottyn B."/>
        </authorList>
    </citation>
    <scope>NUCLEOTIDE SEQUENCE [LARGE SCALE GENOMIC DNA]</scope>
    <source>
        <strain evidence="1 2">LMG 25940</strain>
    </source>
</reference>
<dbReference type="Proteomes" id="UP000050546">
    <property type="component" value="Unassembled WGS sequence"/>
</dbReference>
<dbReference type="GeneID" id="93992413"/>
<dbReference type="Gene3D" id="3.10.20.30">
    <property type="match status" value="1"/>
</dbReference>
<name>A0A1V9GW77_9XANT</name>
<evidence type="ECO:0000313" key="1">
    <source>
        <dbReference type="EMBL" id="OQP74873.1"/>
    </source>
</evidence>
<dbReference type="InterPro" id="IPR010035">
    <property type="entry name" value="Thi_S"/>
</dbReference>
<gene>
    <name evidence="1" type="ORF">IM53_018610</name>
</gene>
<dbReference type="EMBL" id="JPYI02000098">
    <property type="protein sequence ID" value="OQP74873.1"/>
    <property type="molecule type" value="Genomic_DNA"/>
</dbReference>
<dbReference type="InterPro" id="IPR016155">
    <property type="entry name" value="Mopterin_synth/thiamin_S_b"/>
</dbReference>
<dbReference type="PANTHER" id="PTHR34472:SF1">
    <property type="entry name" value="SULFUR CARRIER PROTEIN THIS"/>
    <property type="match status" value="1"/>
</dbReference>
<dbReference type="PANTHER" id="PTHR34472">
    <property type="entry name" value="SULFUR CARRIER PROTEIN THIS"/>
    <property type="match status" value="1"/>
</dbReference>
<dbReference type="CDD" id="cd00565">
    <property type="entry name" value="Ubl_ThiS"/>
    <property type="match status" value="1"/>
</dbReference>
<dbReference type="AlphaFoldDB" id="A0A1V9GW77"/>
<dbReference type="InterPro" id="IPR012675">
    <property type="entry name" value="Beta-grasp_dom_sf"/>
</dbReference>
<comment type="caution">
    <text evidence="1">The sequence shown here is derived from an EMBL/GenBank/DDBJ whole genome shotgun (WGS) entry which is preliminary data.</text>
</comment>
<sequence>MNIQLNGTPRALPDNLPLATLLEQEGLAQRRVAVEVNSEIVPRGRHADHLLREGDVVEIVHALGGG</sequence>
<dbReference type="STRING" id="1437877.GCA_001564415_03945"/>
<dbReference type="RefSeq" id="WP_057679458.1">
    <property type="nucleotide sequence ID" value="NZ_CP041380.1"/>
</dbReference>
<proteinExistence type="predicted"/>
<protein>
    <submittedName>
        <fullName evidence="1">Thiamine biosynthesis protein ThiS</fullName>
    </submittedName>
</protein>
<evidence type="ECO:0000313" key="2">
    <source>
        <dbReference type="Proteomes" id="UP000050546"/>
    </source>
</evidence>
<dbReference type="InterPro" id="IPR003749">
    <property type="entry name" value="ThiS/MoaD-like"/>
</dbReference>